<name>A0A923J1Z9_CLOTT</name>
<accession>A0A923J1Z9</accession>
<dbReference type="Proteomes" id="UP000563151">
    <property type="component" value="Unassembled WGS sequence"/>
</dbReference>
<dbReference type="AlphaFoldDB" id="A0A923J1Z9"/>
<protein>
    <submittedName>
        <fullName evidence="1">Uncharacterized protein</fullName>
    </submittedName>
</protein>
<dbReference type="Gene3D" id="2.160.20.110">
    <property type="match status" value="1"/>
</dbReference>
<keyword evidence="2" id="KW-1185">Reference proteome</keyword>
<gene>
    <name evidence="1" type="ORF">HGG79_09090</name>
</gene>
<sequence>MKSLFRGVLVLLLGIMIAVSTEVVSAKALKTTDMQTTTIGKKTYYIIKTEEQLRSIGKGKYAMSYNYILDTNISLTQEWVAIGDDKSPFTGSFNGNGFTISNLKTNSKTAKYIGLFGYVEEGTIYNVTLKNVHIDSAGGKGKHVGAVVALCLDGKVYDNVVTK</sequence>
<reference evidence="1 2" key="1">
    <citation type="submission" date="2020-04" db="EMBL/GenBank/DDBJ databases">
        <title>Genomic insights into acetone-butanol-ethanol (ABE) fermentation by sequencing solventogenic clostridia strains.</title>
        <authorList>
            <person name="Brown S."/>
        </authorList>
    </citation>
    <scope>NUCLEOTIDE SEQUENCE [LARGE SCALE GENOMIC DNA]</scope>
    <source>
        <strain evidence="1 2">DJ011</strain>
    </source>
</reference>
<dbReference type="EMBL" id="JAAZWO010000008">
    <property type="protein sequence ID" value="MBC2397928.1"/>
    <property type="molecule type" value="Genomic_DNA"/>
</dbReference>
<organism evidence="1 2">
    <name type="scientific">Clostridium tetanomorphum</name>
    <dbReference type="NCBI Taxonomy" id="1553"/>
    <lineage>
        <taxon>Bacteria</taxon>
        <taxon>Bacillati</taxon>
        <taxon>Bacillota</taxon>
        <taxon>Clostridia</taxon>
        <taxon>Eubacteriales</taxon>
        <taxon>Clostridiaceae</taxon>
        <taxon>Clostridium</taxon>
    </lineage>
</organism>
<dbReference type="RefSeq" id="WP_173680168.1">
    <property type="nucleotide sequence ID" value="NZ_JAAZWO010000008.1"/>
</dbReference>
<comment type="caution">
    <text evidence="1">The sequence shown here is derived from an EMBL/GenBank/DDBJ whole genome shotgun (WGS) entry which is preliminary data.</text>
</comment>
<proteinExistence type="predicted"/>
<evidence type="ECO:0000313" key="1">
    <source>
        <dbReference type="EMBL" id="MBC2397928.1"/>
    </source>
</evidence>
<evidence type="ECO:0000313" key="2">
    <source>
        <dbReference type="Proteomes" id="UP000563151"/>
    </source>
</evidence>